<keyword evidence="1" id="KW-0732">Signal</keyword>
<evidence type="ECO:0000313" key="3">
    <source>
        <dbReference type="Proteomes" id="UP001178148"/>
    </source>
</evidence>
<dbReference type="AlphaFoldDB" id="A0AA90P1A7"/>
<protein>
    <submittedName>
        <fullName evidence="2">Uncharacterized protein</fullName>
    </submittedName>
</protein>
<proteinExistence type="predicted"/>
<gene>
    <name evidence="2" type="ORF">QS748_08390</name>
</gene>
<evidence type="ECO:0000256" key="1">
    <source>
        <dbReference type="SAM" id="SignalP"/>
    </source>
</evidence>
<organism evidence="2 3">
    <name type="scientific">Candidatus Endonucleibacter bathymodioli</name>
    <dbReference type="NCBI Taxonomy" id="539814"/>
    <lineage>
        <taxon>Bacteria</taxon>
        <taxon>Pseudomonadati</taxon>
        <taxon>Pseudomonadota</taxon>
        <taxon>Gammaproteobacteria</taxon>
        <taxon>Oceanospirillales</taxon>
        <taxon>Endozoicomonadaceae</taxon>
        <taxon>Candidatus Endonucleibacter</taxon>
    </lineage>
</organism>
<dbReference type="EMBL" id="JASXSV010000011">
    <property type="protein sequence ID" value="MDP0589196.1"/>
    <property type="molecule type" value="Genomic_DNA"/>
</dbReference>
<evidence type="ECO:0000313" key="2">
    <source>
        <dbReference type="EMBL" id="MDP0589196.1"/>
    </source>
</evidence>
<dbReference type="Proteomes" id="UP001178148">
    <property type="component" value="Unassembled WGS sequence"/>
</dbReference>
<sequence length="293" mass="32975">MREQTNSKITNNVPMLLIALLSFFQFSQVFAGLEEEKVYIKDNITVVLTGNSIFTSISCTDYTTNYICKEAIELYQAQSKYSDTPLIVVVSPSFWDIDSDDSRYHDSFVSALRDLGLPSITLDLNKKDEWIINPGLTDNSFNAQKMRSSGFYVKKAAEDSKFVTSFSTKRTYVGFANIRSDTLKQEAMDKLEADSNSDIEYIKKGESYTNIKQGLSKLLTGNPDATKLHVYLPVLHNTKYSQELGNTAAEAFCDKFIKNINDELKISSVIYIDLLAGSDTTISHIRKSLTRGF</sequence>
<feature type="chain" id="PRO_5041674469" evidence="1">
    <location>
        <begin position="32"/>
        <end position="293"/>
    </location>
</feature>
<name>A0AA90P1A7_9GAMM</name>
<keyword evidence="3" id="KW-1185">Reference proteome</keyword>
<accession>A0AA90P1A7</accession>
<comment type="caution">
    <text evidence="2">The sequence shown here is derived from an EMBL/GenBank/DDBJ whole genome shotgun (WGS) entry which is preliminary data.</text>
</comment>
<reference evidence="2 3" key="1">
    <citation type="journal article" date="2023" name="bioRxiv">
        <title>An intranuclear bacterial parasite of deep-sea mussels expresses apoptosis inhibitors acquired from its host.</title>
        <authorList>
            <person name="Gonzalez Porras M.A."/>
            <person name="Assie A."/>
            <person name="Tietjen M."/>
            <person name="Violette M."/>
            <person name="Kleiner M."/>
            <person name="Gruber-Vodicka H."/>
            <person name="Dubilier N."/>
            <person name="Leisch N."/>
        </authorList>
    </citation>
    <scope>NUCLEOTIDE SEQUENCE [LARGE SCALE GENOMIC DNA]</scope>
    <source>
        <strain evidence="2">IAP13</strain>
    </source>
</reference>
<feature type="signal peptide" evidence="1">
    <location>
        <begin position="1"/>
        <end position="31"/>
    </location>
</feature>